<dbReference type="PANTHER" id="PTHR41813:SF2">
    <property type="entry name" value="REGULATOR PAB1642, PUTATIVE (AFU_ORTHOLOGUE AFUA_3G11955)-RELATED"/>
    <property type="match status" value="1"/>
</dbReference>
<evidence type="ECO:0000313" key="2">
    <source>
        <dbReference type="Proteomes" id="UP001375240"/>
    </source>
</evidence>
<dbReference type="InterPro" id="IPR016084">
    <property type="entry name" value="Haem_Oase-like_multi-hlx"/>
</dbReference>
<dbReference type="Gene3D" id="1.20.910.10">
    <property type="entry name" value="Heme oxygenase-like"/>
    <property type="match status" value="1"/>
</dbReference>
<sequence>MADGAEEEDLYAWPPSLREPPLAFTGYADFAQWSRENNFLRRLSPIEEIADSTSNLARQGNVTSYILGEPQPPYSLTAEMLNNPGIEWGMATSHIFLDKAGTASYSRTQFRDWILQTRHFAHIYIDFMNRLKAKLTHVATTGQMRFTPELYNVAMATVEEVLTNTREDLRQYNYALEHYFNWPAHEWVRTSKTIKKYDHVLQEVSGEVPVDDSKHVQVVDDFLVLWQVQKSCYESWTFARGATEVDVKTIMTHWPPSRKRREKLKAYMQDVVFEVFIANWGTPEFGEYVDSLGAMVDRIARAERRMYGPLATGNCKHCWISVAKQELSRWPKFETF</sequence>
<dbReference type="InterPro" id="IPR053261">
    <property type="entry name" value="Polyketide-peptide_reg"/>
</dbReference>
<keyword evidence="2" id="KW-1185">Reference proteome</keyword>
<gene>
    <name evidence="1" type="ORF">TWF696_006250</name>
</gene>
<evidence type="ECO:0000313" key="1">
    <source>
        <dbReference type="EMBL" id="KAK6349998.1"/>
    </source>
</evidence>
<protein>
    <submittedName>
        <fullName evidence="1">Uncharacterized protein</fullName>
    </submittedName>
</protein>
<reference evidence="1 2" key="1">
    <citation type="submission" date="2019-10" db="EMBL/GenBank/DDBJ databases">
        <authorList>
            <person name="Palmer J.M."/>
        </authorList>
    </citation>
    <scope>NUCLEOTIDE SEQUENCE [LARGE SCALE GENOMIC DNA]</scope>
    <source>
        <strain evidence="1 2">TWF696</strain>
    </source>
</reference>
<comment type="caution">
    <text evidence="1">The sequence shown here is derived from an EMBL/GenBank/DDBJ whole genome shotgun (WGS) entry which is preliminary data.</text>
</comment>
<proteinExistence type="predicted"/>
<dbReference type="PANTHER" id="PTHR41813">
    <property type="entry name" value="REGULATOR PAB1642, PUTATIVE (AFU_ORTHOLOGUE AFUA_3G11955)-RELATED"/>
    <property type="match status" value="1"/>
</dbReference>
<accession>A0AAV9UYZ1</accession>
<dbReference type="Proteomes" id="UP001375240">
    <property type="component" value="Unassembled WGS sequence"/>
</dbReference>
<name>A0AAV9UYZ1_9PEZI</name>
<organism evidence="1 2">
    <name type="scientific">Orbilia brochopaga</name>
    <dbReference type="NCBI Taxonomy" id="3140254"/>
    <lineage>
        <taxon>Eukaryota</taxon>
        <taxon>Fungi</taxon>
        <taxon>Dikarya</taxon>
        <taxon>Ascomycota</taxon>
        <taxon>Pezizomycotina</taxon>
        <taxon>Orbiliomycetes</taxon>
        <taxon>Orbiliales</taxon>
        <taxon>Orbiliaceae</taxon>
        <taxon>Orbilia</taxon>
    </lineage>
</organism>
<dbReference type="EMBL" id="JAVHNQ010000004">
    <property type="protein sequence ID" value="KAK6349998.1"/>
    <property type="molecule type" value="Genomic_DNA"/>
</dbReference>
<dbReference type="AlphaFoldDB" id="A0AAV9UYZ1"/>